<dbReference type="Gene3D" id="3.30.110.170">
    <property type="entry name" value="Protein of unknown function (DUF541), domain 1"/>
    <property type="match status" value="1"/>
</dbReference>
<dbReference type="Pfam" id="PF04402">
    <property type="entry name" value="SIMPL"/>
    <property type="match status" value="1"/>
</dbReference>
<dbReference type="InterPro" id="IPR007497">
    <property type="entry name" value="SIMPL/DUF541"/>
</dbReference>
<dbReference type="EMBL" id="BPFZ01000008">
    <property type="protein sequence ID" value="GIU67313.1"/>
    <property type="molecule type" value="Genomic_DNA"/>
</dbReference>
<dbReference type="InterPro" id="IPR052022">
    <property type="entry name" value="26kDa_periplasmic_antigen"/>
</dbReference>
<proteinExistence type="predicted"/>
<accession>A0ABQ4PWB9</accession>
<protein>
    <submittedName>
        <fullName evidence="1">SIMPL domain-containing protein</fullName>
    </submittedName>
</protein>
<comment type="caution">
    <text evidence="1">The sequence shown here is derived from an EMBL/GenBank/DDBJ whole genome shotgun (WGS) entry which is preliminary data.</text>
</comment>
<dbReference type="RefSeq" id="WP_284360162.1">
    <property type="nucleotide sequence ID" value="NZ_BPFZ01000008.1"/>
</dbReference>
<reference evidence="1" key="1">
    <citation type="submission" date="2021-05" db="EMBL/GenBank/DDBJ databases">
        <authorList>
            <person name="Tanabe Y."/>
        </authorList>
    </citation>
    <scope>NUCLEOTIDE SEQUENCE</scope>
    <source>
        <strain evidence="1">BOTRYCO-1</strain>
    </source>
</reference>
<organism evidence="1 2">
    <name type="scientific">Candidatus Phycosocius spiralis</name>
    <dbReference type="NCBI Taxonomy" id="2815099"/>
    <lineage>
        <taxon>Bacteria</taxon>
        <taxon>Pseudomonadati</taxon>
        <taxon>Pseudomonadota</taxon>
        <taxon>Alphaproteobacteria</taxon>
        <taxon>Caulobacterales</taxon>
        <taxon>Caulobacterales incertae sedis</taxon>
        <taxon>Candidatus Phycosocius</taxon>
    </lineage>
</organism>
<evidence type="ECO:0000313" key="2">
    <source>
        <dbReference type="Proteomes" id="UP001161064"/>
    </source>
</evidence>
<dbReference type="PANTHER" id="PTHR34387">
    <property type="entry name" value="SLR1258 PROTEIN"/>
    <property type="match status" value="1"/>
</dbReference>
<name>A0ABQ4PWB9_9PROT</name>
<sequence length="259" mass="27488">MRQLVRQSILLAFGFALLGWMPMRANAQAPQVMPPPPMMHPLSMVPPPTSTILSFSVSAEQKKAPDMATLSAGVVTLAKTAKAAMADNAQKMAAALNALKAAGLTDKDIQTSGIQLYPQYETVPSTRPRIIGYQVSNQVVIKVRNLDQIGPVLDTLIGLGINEISGPNFGLENAESVLNLARGEAMATAFRRADLYAKAAGLRVKRIVTIQEEGGGITPIGVTKVMSRAAFADSSPVTPVAPGEVSQSIELTVQIELEK</sequence>
<dbReference type="PANTHER" id="PTHR34387:SF1">
    <property type="entry name" value="PERIPLASMIC IMMUNOGENIC PROTEIN"/>
    <property type="match status" value="1"/>
</dbReference>
<gene>
    <name evidence="1" type="primary">bp26</name>
    <name evidence="1" type="ORF">PsB1_1467</name>
</gene>
<keyword evidence="2" id="KW-1185">Reference proteome</keyword>
<dbReference type="Proteomes" id="UP001161064">
    <property type="component" value="Unassembled WGS sequence"/>
</dbReference>
<dbReference type="Gene3D" id="3.30.70.2970">
    <property type="entry name" value="Protein of unknown function (DUF541), domain 2"/>
    <property type="match status" value="1"/>
</dbReference>
<reference evidence="1" key="2">
    <citation type="journal article" date="2023" name="ISME Commun">
        <title>Characterization of a bloom-associated alphaproteobacterial lineage, 'Candidatus Phycosocius': insights into freshwater algal-bacterial interactions.</title>
        <authorList>
            <person name="Tanabe Y."/>
            <person name="Yamaguchi H."/>
            <person name="Yoshida M."/>
            <person name="Kai A."/>
            <person name="Okazaki Y."/>
        </authorList>
    </citation>
    <scope>NUCLEOTIDE SEQUENCE</scope>
    <source>
        <strain evidence="1">BOTRYCO-1</strain>
    </source>
</reference>
<evidence type="ECO:0000313" key="1">
    <source>
        <dbReference type="EMBL" id="GIU67313.1"/>
    </source>
</evidence>